<gene>
    <name evidence="2" type="ORF">ACFQO1_02920</name>
</gene>
<comment type="caution">
    <text evidence="2">The sequence shown here is derived from an EMBL/GenBank/DDBJ whole genome shotgun (WGS) entry which is preliminary data.</text>
</comment>
<keyword evidence="3" id="KW-1185">Reference proteome</keyword>
<dbReference type="GO" id="GO:0016787">
    <property type="term" value="F:hydrolase activity"/>
    <property type="evidence" value="ECO:0007669"/>
    <property type="project" value="UniProtKB-KW"/>
</dbReference>
<evidence type="ECO:0000259" key="1">
    <source>
        <dbReference type="Pfam" id="PF08885"/>
    </source>
</evidence>
<dbReference type="InterPro" id="IPR014982">
    <property type="entry name" value="GSCFA"/>
</dbReference>
<reference evidence="3" key="1">
    <citation type="journal article" date="2019" name="Int. J. Syst. Evol. Microbiol.">
        <title>The Global Catalogue of Microorganisms (GCM) 10K type strain sequencing project: providing services to taxonomists for standard genome sequencing and annotation.</title>
        <authorList>
            <consortium name="The Broad Institute Genomics Platform"/>
            <consortium name="The Broad Institute Genome Sequencing Center for Infectious Disease"/>
            <person name="Wu L."/>
            <person name="Ma J."/>
        </authorList>
    </citation>
    <scope>NUCLEOTIDE SEQUENCE [LARGE SCALE GENOMIC DNA]</scope>
    <source>
        <strain evidence="3">CGMCC 1.16306</strain>
    </source>
</reference>
<protein>
    <submittedName>
        <fullName evidence="2">GSCFA domain-containing protein</fullName>
        <ecNumber evidence="2">3.1.-.-</ecNumber>
    </submittedName>
</protein>
<evidence type="ECO:0000313" key="2">
    <source>
        <dbReference type="EMBL" id="MFC7356625.1"/>
    </source>
</evidence>
<proteinExistence type="predicted"/>
<accession>A0ABW2MSU3</accession>
<name>A0ABW2MSU3_9FLAO</name>
<dbReference type="Pfam" id="PF08885">
    <property type="entry name" value="GSCFA"/>
    <property type="match status" value="1"/>
</dbReference>
<feature type="domain" description="GSCFA" evidence="1">
    <location>
        <begin position="21"/>
        <end position="257"/>
    </location>
</feature>
<evidence type="ECO:0000313" key="3">
    <source>
        <dbReference type="Proteomes" id="UP001596415"/>
    </source>
</evidence>
<dbReference type="EMBL" id="JBHTBN010000001">
    <property type="protein sequence ID" value="MFC7356625.1"/>
    <property type="molecule type" value="Genomic_DNA"/>
</dbReference>
<dbReference type="RefSeq" id="WP_380216473.1">
    <property type="nucleotide sequence ID" value="NZ_JBHTBN010000001.1"/>
</dbReference>
<sequence>MKLQTQISISKERATIDYSSKVLLMGSCFTENIGEKLSYYKFDVLVNPFGILFHPVAIEKIITRAINRDFFTEADIFYHNEQWHCFEVHSVLDASDKDEFLSDLNTRLKQLSNYIQIASHIVFTYGTAWVYREIASDTIVANCHKIPQKKFLKELLTVEEVSASIENTIALLKSENPSVQSIHTISPVRHLKDGFIENTQSKAHLIVGVHGVIEPRNTTYYFPSYEIMMDELRDYRFYKEDMLHPNTTAINYIWKKFKEGWVASETESIQKEIEAIQTGLQHRPFNPESQAHLEFLESLQRKIITLQAKFPHLKF</sequence>
<organism evidence="2 3">
    <name type="scientific">Jejudonia soesokkakensis</name>
    <dbReference type="NCBI Taxonomy" id="1323432"/>
    <lineage>
        <taxon>Bacteria</taxon>
        <taxon>Pseudomonadati</taxon>
        <taxon>Bacteroidota</taxon>
        <taxon>Flavobacteriia</taxon>
        <taxon>Flavobacteriales</taxon>
        <taxon>Flavobacteriaceae</taxon>
        <taxon>Jejudonia</taxon>
    </lineage>
</organism>
<dbReference type="Proteomes" id="UP001596415">
    <property type="component" value="Unassembled WGS sequence"/>
</dbReference>
<keyword evidence="2" id="KW-0378">Hydrolase</keyword>
<dbReference type="EC" id="3.1.-.-" evidence="2"/>